<dbReference type="InterPro" id="IPR007890">
    <property type="entry name" value="CHASE2"/>
</dbReference>
<evidence type="ECO:0000313" key="6">
    <source>
        <dbReference type="Proteomes" id="UP001525890"/>
    </source>
</evidence>
<dbReference type="InterPro" id="IPR000160">
    <property type="entry name" value="GGDEF_dom"/>
</dbReference>
<dbReference type="SUPFAM" id="SSF55073">
    <property type="entry name" value="Nucleotide cyclase"/>
    <property type="match status" value="1"/>
</dbReference>
<reference evidence="5 6" key="1">
    <citation type="journal article" date="2022" name="Front. Microbiol.">
        <title>High genomic differentiation and limited gene flow indicate recent cryptic speciation within the genus Laspinema (cyanobacteria).</title>
        <authorList>
            <person name="Stanojkovic A."/>
            <person name="Skoupy S."/>
            <person name="Skaloud P."/>
            <person name="Dvorak P."/>
        </authorList>
    </citation>
    <scope>NUCLEOTIDE SEQUENCE [LARGE SCALE GENOMIC DNA]</scope>
    <source>
        <strain evidence="5 6">D2a</strain>
    </source>
</reference>
<dbReference type="Pfam" id="PF05226">
    <property type="entry name" value="CHASE2"/>
    <property type="match status" value="1"/>
</dbReference>
<dbReference type="SMART" id="SM01080">
    <property type="entry name" value="CHASE2"/>
    <property type="match status" value="1"/>
</dbReference>
<feature type="transmembrane region" description="Helical" evidence="1">
    <location>
        <begin position="379"/>
        <end position="399"/>
    </location>
</feature>
<evidence type="ECO:0000256" key="1">
    <source>
        <dbReference type="SAM" id="Phobius"/>
    </source>
</evidence>
<dbReference type="PROSITE" id="PS50112">
    <property type="entry name" value="PAS"/>
    <property type="match status" value="1"/>
</dbReference>
<keyword evidence="1" id="KW-0472">Membrane</keyword>
<dbReference type="Gene3D" id="3.30.70.270">
    <property type="match status" value="1"/>
</dbReference>
<dbReference type="InterPro" id="IPR013656">
    <property type="entry name" value="PAS_4"/>
</dbReference>
<keyword evidence="6" id="KW-1185">Reference proteome</keyword>
<protein>
    <submittedName>
        <fullName evidence="5">CHASE2 domain-containing protein</fullName>
    </submittedName>
</protein>
<keyword evidence="1" id="KW-0812">Transmembrane</keyword>
<dbReference type="PROSITE" id="PS50887">
    <property type="entry name" value="GGDEF"/>
    <property type="match status" value="1"/>
</dbReference>
<dbReference type="InterPro" id="IPR043128">
    <property type="entry name" value="Rev_trsase/Diguanyl_cyclase"/>
</dbReference>
<dbReference type="CDD" id="cd01949">
    <property type="entry name" value="GGDEF"/>
    <property type="match status" value="1"/>
</dbReference>
<sequence length="748" mass="84491">MKIQPLKGPKRLWSALTQRWQHRLPDWSGSIWLPLKAVVGVAGFVLVLRSTGLLQSLEWAAYDQMFRWRPPEPRDDRILIVGINETDIREFQTWPISDRVLAELLQKLDSYSPRAIGLDLYRDIPAEPGHAELQQVFATTPNLIGIEEVPIATNLVGVRPPKVLAELDAVGFNNVVIDSDRKVRRNLLYLWGEEKTYQSFALKLALLYLQTEGIKLQPSSEHPDHFQLGPHTFPRFELNDGPYIDQDNGGYQVLANFHLGPPGDYQLVPYRQVSMRDLLEGKVPADWVRDRVVLIGSTATSLKDFFYTPHSAGLLQAPQQVFGVQVHANFVSQILSAALNDRTPSILFWSEPIEWLWIVLWAIAGALISSTWRSPLRLTGSILLASVTLFATATVLFFMGWWVPLIPPLLTLIGSAGLLTSYIAYQEEKLKRSFAESKDFLDQIINTIPDPIFVKDKNHRWIVLNQAYCQLIGYPLQVVLEKSDYEIFSTDEANLFWQEDEWVLTTGLPHENEAKLTDATGTLHYIATKRSMHKDSAGNVFLVGVIRDITERKQMEEELKRTASELAQSYQELKVSEDRLRHQAYHDTLTNLPNRKLFSDRLNQALEWAAINNQMLAVLFIDLDGFKQINDTLGHDSGDLLLKEVARRLSACLRGSDTVARLGGDEFTVILPAIPRPQDVASVAQKIMTTLAEPVAIAQELIQVTASIGISLYPLNGEDGDTLIKLADAAMYRSKELGKNQYEFYEVS</sequence>
<evidence type="ECO:0000259" key="3">
    <source>
        <dbReference type="PROSITE" id="PS50113"/>
    </source>
</evidence>
<dbReference type="SMART" id="SM00091">
    <property type="entry name" value="PAS"/>
    <property type="match status" value="1"/>
</dbReference>
<accession>A0ABT2MR19</accession>
<feature type="domain" description="GGDEF" evidence="4">
    <location>
        <begin position="614"/>
        <end position="747"/>
    </location>
</feature>
<dbReference type="PANTHER" id="PTHR46663">
    <property type="entry name" value="DIGUANYLATE CYCLASE DGCT-RELATED"/>
    <property type="match status" value="1"/>
</dbReference>
<dbReference type="InterPro" id="IPR000014">
    <property type="entry name" value="PAS"/>
</dbReference>
<evidence type="ECO:0000259" key="4">
    <source>
        <dbReference type="PROSITE" id="PS50887"/>
    </source>
</evidence>
<dbReference type="EMBL" id="JAMXFF010000017">
    <property type="protein sequence ID" value="MCT7967194.1"/>
    <property type="molecule type" value="Genomic_DNA"/>
</dbReference>
<evidence type="ECO:0000313" key="5">
    <source>
        <dbReference type="EMBL" id="MCT7967194.1"/>
    </source>
</evidence>
<dbReference type="PROSITE" id="PS50113">
    <property type="entry name" value="PAC"/>
    <property type="match status" value="1"/>
</dbReference>
<dbReference type="RefSeq" id="WP_368006791.1">
    <property type="nucleotide sequence ID" value="NZ_JAMXFF010000017.1"/>
</dbReference>
<feature type="transmembrane region" description="Helical" evidence="1">
    <location>
        <begin position="355"/>
        <end position="372"/>
    </location>
</feature>
<dbReference type="InterPro" id="IPR000700">
    <property type="entry name" value="PAS-assoc_C"/>
</dbReference>
<dbReference type="PANTHER" id="PTHR46663:SF3">
    <property type="entry name" value="SLL0267 PROTEIN"/>
    <property type="match status" value="1"/>
</dbReference>
<dbReference type="InterPro" id="IPR035965">
    <property type="entry name" value="PAS-like_dom_sf"/>
</dbReference>
<dbReference type="Gene3D" id="3.30.450.20">
    <property type="entry name" value="PAS domain"/>
    <property type="match status" value="1"/>
</dbReference>
<evidence type="ECO:0000259" key="2">
    <source>
        <dbReference type="PROSITE" id="PS50112"/>
    </source>
</evidence>
<gene>
    <name evidence="5" type="ORF">NG799_12690</name>
</gene>
<dbReference type="InterPro" id="IPR029787">
    <property type="entry name" value="Nucleotide_cyclase"/>
</dbReference>
<keyword evidence="1" id="KW-1133">Transmembrane helix</keyword>
<dbReference type="CDD" id="cd00130">
    <property type="entry name" value="PAS"/>
    <property type="match status" value="1"/>
</dbReference>
<feature type="domain" description="PAC" evidence="3">
    <location>
        <begin position="510"/>
        <end position="561"/>
    </location>
</feature>
<dbReference type="Pfam" id="PF08448">
    <property type="entry name" value="PAS_4"/>
    <property type="match status" value="1"/>
</dbReference>
<dbReference type="InterPro" id="IPR052163">
    <property type="entry name" value="DGC-Regulatory_Protein"/>
</dbReference>
<feature type="domain" description="PAS" evidence="2">
    <location>
        <begin position="437"/>
        <end position="507"/>
    </location>
</feature>
<dbReference type="SUPFAM" id="SSF55785">
    <property type="entry name" value="PYP-like sensor domain (PAS domain)"/>
    <property type="match status" value="1"/>
</dbReference>
<dbReference type="NCBIfam" id="TIGR00229">
    <property type="entry name" value="sensory_box"/>
    <property type="match status" value="1"/>
</dbReference>
<proteinExistence type="predicted"/>
<organism evidence="5 6">
    <name type="scientific">Laspinema palackyanum D2a</name>
    <dbReference type="NCBI Taxonomy" id="2953684"/>
    <lineage>
        <taxon>Bacteria</taxon>
        <taxon>Bacillati</taxon>
        <taxon>Cyanobacteriota</taxon>
        <taxon>Cyanophyceae</taxon>
        <taxon>Oscillatoriophycideae</taxon>
        <taxon>Oscillatoriales</taxon>
        <taxon>Laspinemataceae</taxon>
        <taxon>Laspinema</taxon>
        <taxon>Laspinema palackyanum</taxon>
    </lineage>
</organism>
<comment type="caution">
    <text evidence="5">The sequence shown here is derived from an EMBL/GenBank/DDBJ whole genome shotgun (WGS) entry which is preliminary data.</text>
</comment>
<name>A0ABT2MR19_9CYAN</name>
<dbReference type="SMART" id="SM00267">
    <property type="entry name" value="GGDEF"/>
    <property type="match status" value="1"/>
</dbReference>
<dbReference type="NCBIfam" id="TIGR00254">
    <property type="entry name" value="GGDEF"/>
    <property type="match status" value="1"/>
</dbReference>
<dbReference type="Proteomes" id="UP001525890">
    <property type="component" value="Unassembled WGS sequence"/>
</dbReference>
<dbReference type="Pfam" id="PF00990">
    <property type="entry name" value="GGDEF"/>
    <property type="match status" value="1"/>
</dbReference>